<keyword evidence="3" id="KW-1185">Reference proteome</keyword>
<reference evidence="2 3" key="1">
    <citation type="journal article" date="2020" name="ISME J.">
        <title>Uncovering the hidden diversity of litter-decomposition mechanisms in mushroom-forming fungi.</title>
        <authorList>
            <person name="Floudas D."/>
            <person name="Bentzer J."/>
            <person name="Ahren D."/>
            <person name="Johansson T."/>
            <person name="Persson P."/>
            <person name="Tunlid A."/>
        </authorList>
    </citation>
    <scope>NUCLEOTIDE SEQUENCE [LARGE SCALE GENOMIC DNA]</scope>
    <source>
        <strain evidence="2 3">CBS 406.79</strain>
    </source>
</reference>
<proteinExistence type="predicted"/>
<comment type="caution">
    <text evidence="2">The sequence shown here is derived from an EMBL/GenBank/DDBJ whole genome shotgun (WGS) entry which is preliminary data.</text>
</comment>
<dbReference type="EMBL" id="JAACJN010000182">
    <property type="protein sequence ID" value="KAF5364730.1"/>
    <property type="molecule type" value="Genomic_DNA"/>
</dbReference>
<evidence type="ECO:0000256" key="1">
    <source>
        <dbReference type="SAM" id="MobiDB-lite"/>
    </source>
</evidence>
<gene>
    <name evidence="2" type="ORF">D9757_012483</name>
</gene>
<feature type="compositionally biased region" description="Basic residues" evidence="1">
    <location>
        <begin position="131"/>
        <end position="140"/>
    </location>
</feature>
<dbReference type="OrthoDB" id="6105938at2759"/>
<dbReference type="Proteomes" id="UP000518752">
    <property type="component" value="Unassembled WGS sequence"/>
</dbReference>
<name>A0A8H5LP26_9AGAR</name>
<accession>A0A8H5LP26</accession>
<dbReference type="PANTHER" id="PTHR38846:SF1">
    <property type="entry name" value="C3H1-TYPE DOMAIN-CONTAINING PROTEIN"/>
    <property type="match status" value="1"/>
</dbReference>
<sequence length="155" mass="17829">MRSWDHEDPERNVALDRVRDAIAEQFNMFFGSDVNDLNAWNNLFRALRIVEVPDTIDQCKKAIRGIHVNICDLVDYSLNTGYNSEPKIFDTENELAECSRASGKIYPRDNAYAGGLLKFLLREIFGKYYGNKRKNRKGGKKDKQGKREEKGRGGH</sequence>
<protein>
    <submittedName>
        <fullName evidence="2">Uncharacterized protein</fullName>
    </submittedName>
</protein>
<dbReference type="AlphaFoldDB" id="A0A8H5LP26"/>
<dbReference type="PANTHER" id="PTHR38846">
    <property type="entry name" value="C3H1-TYPE DOMAIN-CONTAINING PROTEIN"/>
    <property type="match status" value="1"/>
</dbReference>
<evidence type="ECO:0000313" key="2">
    <source>
        <dbReference type="EMBL" id="KAF5364730.1"/>
    </source>
</evidence>
<feature type="region of interest" description="Disordered" evidence="1">
    <location>
        <begin position="131"/>
        <end position="155"/>
    </location>
</feature>
<organism evidence="2 3">
    <name type="scientific">Collybiopsis confluens</name>
    <dbReference type="NCBI Taxonomy" id="2823264"/>
    <lineage>
        <taxon>Eukaryota</taxon>
        <taxon>Fungi</taxon>
        <taxon>Dikarya</taxon>
        <taxon>Basidiomycota</taxon>
        <taxon>Agaricomycotina</taxon>
        <taxon>Agaricomycetes</taxon>
        <taxon>Agaricomycetidae</taxon>
        <taxon>Agaricales</taxon>
        <taxon>Marasmiineae</taxon>
        <taxon>Omphalotaceae</taxon>
        <taxon>Collybiopsis</taxon>
    </lineage>
</organism>
<evidence type="ECO:0000313" key="3">
    <source>
        <dbReference type="Proteomes" id="UP000518752"/>
    </source>
</evidence>
<feature type="compositionally biased region" description="Basic and acidic residues" evidence="1">
    <location>
        <begin position="141"/>
        <end position="155"/>
    </location>
</feature>